<dbReference type="KEGG" id="ehx:EMIHUDRAFT_445677"/>
<dbReference type="HOGENOM" id="CLU_948088_0_0_1"/>
<feature type="domain" description="PPIase cyclophilin-type" evidence="2">
    <location>
        <begin position="95"/>
        <end position="248"/>
    </location>
</feature>
<dbReference type="GO" id="GO:0003755">
    <property type="term" value="F:peptidyl-prolyl cis-trans isomerase activity"/>
    <property type="evidence" value="ECO:0007669"/>
    <property type="project" value="InterPro"/>
</dbReference>
<dbReference type="RefSeq" id="XP_005767488.1">
    <property type="nucleotide sequence ID" value="XM_005767431.1"/>
</dbReference>
<evidence type="ECO:0000256" key="1">
    <source>
        <dbReference type="SAM" id="SignalP"/>
    </source>
</evidence>
<dbReference type="PROSITE" id="PS50072">
    <property type="entry name" value="CSA_PPIASE_2"/>
    <property type="match status" value="1"/>
</dbReference>
<name>A0A0D3K8N4_EMIH1</name>
<dbReference type="AlphaFoldDB" id="A0A0D3K8N4"/>
<reference evidence="4" key="1">
    <citation type="journal article" date="2013" name="Nature">
        <title>Pan genome of the phytoplankton Emiliania underpins its global distribution.</title>
        <authorList>
            <person name="Read B.A."/>
            <person name="Kegel J."/>
            <person name="Klute M.J."/>
            <person name="Kuo A."/>
            <person name="Lefebvre S.C."/>
            <person name="Maumus F."/>
            <person name="Mayer C."/>
            <person name="Miller J."/>
            <person name="Monier A."/>
            <person name="Salamov A."/>
            <person name="Young J."/>
            <person name="Aguilar M."/>
            <person name="Claverie J.M."/>
            <person name="Frickenhaus S."/>
            <person name="Gonzalez K."/>
            <person name="Herman E.K."/>
            <person name="Lin Y.C."/>
            <person name="Napier J."/>
            <person name="Ogata H."/>
            <person name="Sarno A.F."/>
            <person name="Shmutz J."/>
            <person name="Schroeder D."/>
            <person name="de Vargas C."/>
            <person name="Verret F."/>
            <person name="von Dassow P."/>
            <person name="Valentin K."/>
            <person name="Van de Peer Y."/>
            <person name="Wheeler G."/>
            <person name="Dacks J.B."/>
            <person name="Delwiche C.F."/>
            <person name="Dyhrman S.T."/>
            <person name="Glockner G."/>
            <person name="John U."/>
            <person name="Richards T."/>
            <person name="Worden A.Z."/>
            <person name="Zhang X."/>
            <person name="Grigoriev I.V."/>
            <person name="Allen A.E."/>
            <person name="Bidle K."/>
            <person name="Borodovsky M."/>
            <person name="Bowler C."/>
            <person name="Brownlee C."/>
            <person name="Cock J.M."/>
            <person name="Elias M."/>
            <person name="Gladyshev V.N."/>
            <person name="Groth M."/>
            <person name="Guda C."/>
            <person name="Hadaegh A."/>
            <person name="Iglesias-Rodriguez M.D."/>
            <person name="Jenkins J."/>
            <person name="Jones B.M."/>
            <person name="Lawson T."/>
            <person name="Leese F."/>
            <person name="Lindquist E."/>
            <person name="Lobanov A."/>
            <person name="Lomsadze A."/>
            <person name="Malik S.B."/>
            <person name="Marsh M.E."/>
            <person name="Mackinder L."/>
            <person name="Mock T."/>
            <person name="Mueller-Roeber B."/>
            <person name="Pagarete A."/>
            <person name="Parker M."/>
            <person name="Probert I."/>
            <person name="Quesneville H."/>
            <person name="Raines C."/>
            <person name="Rensing S.A."/>
            <person name="Riano-Pachon D.M."/>
            <person name="Richier S."/>
            <person name="Rokitta S."/>
            <person name="Shiraiwa Y."/>
            <person name="Soanes D.M."/>
            <person name="van der Giezen M."/>
            <person name="Wahlund T.M."/>
            <person name="Williams B."/>
            <person name="Wilson W."/>
            <person name="Wolfe G."/>
            <person name="Wurch L.L."/>
        </authorList>
    </citation>
    <scope>NUCLEOTIDE SEQUENCE</scope>
</reference>
<proteinExistence type="predicted"/>
<reference evidence="3" key="2">
    <citation type="submission" date="2024-10" db="UniProtKB">
        <authorList>
            <consortium name="EnsemblProtists"/>
        </authorList>
    </citation>
    <scope>IDENTIFICATION</scope>
</reference>
<dbReference type="InterPro" id="IPR029000">
    <property type="entry name" value="Cyclophilin-like_dom_sf"/>
</dbReference>
<dbReference type="GeneID" id="17261221"/>
<dbReference type="PaxDb" id="2903-EOD15059"/>
<dbReference type="Proteomes" id="UP000013827">
    <property type="component" value="Unassembled WGS sequence"/>
</dbReference>
<dbReference type="InterPro" id="IPR002130">
    <property type="entry name" value="Cyclophilin-type_PPIase_dom"/>
</dbReference>
<protein>
    <recommendedName>
        <fullName evidence="2">PPIase cyclophilin-type domain-containing protein</fullName>
    </recommendedName>
</protein>
<keyword evidence="1" id="KW-0732">Signal</keyword>
<dbReference type="STRING" id="2903.R1E2A0"/>
<evidence type="ECO:0000313" key="3">
    <source>
        <dbReference type="EnsemblProtists" id="EOD32119"/>
    </source>
</evidence>
<evidence type="ECO:0000313" key="4">
    <source>
        <dbReference type="Proteomes" id="UP000013827"/>
    </source>
</evidence>
<dbReference type="Gene3D" id="2.40.100.10">
    <property type="entry name" value="Cyclophilin-like"/>
    <property type="match status" value="1"/>
</dbReference>
<dbReference type="OMA" id="THRQLEV"/>
<dbReference type="EnsemblProtists" id="EOD15059">
    <property type="protein sequence ID" value="EOD15059"/>
    <property type="gene ID" value="EMIHUDRAFT_445677"/>
</dbReference>
<feature type="signal peptide" evidence="1">
    <location>
        <begin position="1"/>
        <end position="28"/>
    </location>
</feature>
<accession>A0A0D3K8N4</accession>
<dbReference type="SUPFAM" id="SSF50891">
    <property type="entry name" value="Cyclophilin-like"/>
    <property type="match status" value="1"/>
</dbReference>
<evidence type="ECO:0000259" key="2">
    <source>
        <dbReference type="PROSITE" id="PS50072"/>
    </source>
</evidence>
<keyword evidence="4" id="KW-1185">Reference proteome</keyword>
<dbReference type="KEGG" id="ehx:EMIHUDRAFT_434219"/>
<sequence>MHLHMGPATRSSAILLAVLLSCSAAAAAHAPRRAVLVGGALGCLVPQPSPAASPAAAPAAASAPAAVTDRGFIDLRVIRSFDVDSGVLEDAAVRGRVQFELYGNDAPKAVERFKGFVKGDIGQFRSSSDGPSYRTGAFTTLRPGVILQGGRINGLRLTEFAGAQQYEYGSRLVPLDGVVEVNELKHDRRGLITRRQFSAGPEFGITLGPAPQLDSGWEVIGRLSQDSAGLLPLIEGLPYITGRSLEEPGSVADNVFNAQKSLFTSLSKTIGDSRAEDRTGQLLRRVEIVNCGLL</sequence>
<dbReference type="RefSeq" id="XP_005784548.1">
    <property type="nucleotide sequence ID" value="XM_005784491.1"/>
</dbReference>
<organism evidence="3 4">
    <name type="scientific">Emiliania huxleyi (strain CCMP1516)</name>
    <dbReference type="NCBI Taxonomy" id="280463"/>
    <lineage>
        <taxon>Eukaryota</taxon>
        <taxon>Haptista</taxon>
        <taxon>Haptophyta</taxon>
        <taxon>Prymnesiophyceae</taxon>
        <taxon>Isochrysidales</taxon>
        <taxon>Noelaerhabdaceae</taxon>
        <taxon>Emiliania</taxon>
    </lineage>
</organism>
<dbReference type="Pfam" id="PF00160">
    <property type="entry name" value="Pro_isomerase"/>
    <property type="match status" value="1"/>
</dbReference>
<dbReference type="eggNOG" id="ENOG502S7QA">
    <property type="taxonomic scope" value="Eukaryota"/>
</dbReference>
<dbReference type="GeneID" id="17277391"/>
<feature type="chain" id="PRO_5044053644" description="PPIase cyclophilin-type domain-containing protein" evidence="1">
    <location>
        <begin position="29"/>
        <end position="294"/>
    </location>
</feature>
<dbReference type="EnsemblProtists" id="EOD32119">
    <property type="protein sequence ID" value="EOD32119"/>
    <property type="gene ID" value="EMIHUDRAFT_434219"/>
</dbReference>